<sequence length="748" mass="83061">MAPKSSSKKAKHSKKKVKEKKNRSKWSPARLKFLLAQKSGFAQAFKNSDTSNWIANCFRRYLKRFPITIDDHVDPPQSELDAVDDNTADENELKEPDESSLSPEEYVVAKEKYEELSKKLKTLRKKLRQWFYNQHAKDRGSFDENPFKAIFIQALSIQTPKPRAGSGMSIWRKDATVMDMIETEALATLADRKLPDTHLVAIREETARRLYDTKVSHEDQQALSEVASANHAKALAEWEDEVKNKGLPTSLEARQRCIDEINNVVQPLLDVICEATGWSASLIAGGPEPADGGRLHMTMMHAGPPTTGAEPMDFGRAEHVRIPAQVYPLWWDFLQRVYPVDRCKDHALDSDVQETPSAALETPNPSTSVPTQVERAGDFGDDVRQSEHSPSHRNDTTGPSGLEAGLDENMDDWSISSPSPSSPLADSPAPSSPAPSLTDLILKDFPCDPPDQRSQATAVADDEAQGVPVEDEAQGVRRDGSTRGKKRVASTRDYGDEAGVVKAGEERLEESRKRQKLVNESQPSRRAARRRPDVLGATTAPPTAPPAQEVHNNTTTTESTTTSELPPKPSASSHSPRFTKTNGDSAWFQSCMTLFATDSASLGNAWPSLLKAYRLFQEKHGYSVERRLPSKGRPSMIAKWIGVGRTRNPKWRPVGLNPQAFSKEFKQWWVTLQPEWRVVAGEVDIEKKDGDWSQLLYPGANGLLSVVACLYFWGLNCTSATEQKTWTAAVLDCTAAFKGLEREHKASL</sequence>
<feature type="region of interest" description="Disordered" evidence="2">
    <location>
        <begin position="73"/>
        <end position="104"/>
    </location>
</feature>
<dbReference type="OrthoDB" id="3250313at2759"/>
<feature type="compositionally biased region" description="Acidic residues" evidence="2">
    <location>
        <begin position="81"/>
        <end position="90"/>
    </location>
</feature>
<dbReference type="STRING" id="181874.A0A409W6P2"/>
<feature type="compositionally biased region" description="Low complexity" evidence="2">
    <location>
        <begin position="414"/>
        <end position="429"/>
    </location>
</feature>
<feature type="compositionally biased region" description="Basic and acidic residues" evidence="2">
    <location>
        <begin position="503"/>
        <end position="512"/>
    </location>
</feature>
<proteinExistence type="predicted"/>
<dbReference type="Proteomes" id="UP000284842">
    <property type="component" value="Unassembled WGS sequence"/>
</dbReference>
<feature type="region of interest" description="Disordered" evidence="2">
    <location>
        <begin position="1"/>
        <end position="25"/>
    </location>
</feature>
<evidence type="ECO:0000313" key="4">
    <source>
        <dbReference type="Proteomes" id="UP000284842"/>
    </source>
</evidence>
<feature type="region of interest" description="Disordered" evidence="2">
    <location>
        <begin position="352"/>
        <end position="580"/>
    </location>
</feature>
<dbReference type="EMBL" id="NHTK01005769">
    <property type="protein sequence ID" value="PPQ74201.1"/>
    <property type="molecule type" value="Genomic_DNA"/>
</dbReference>
<feature type="coiled-coil region" evidence="1">
    <location>
        <begin position="106"/>
        <end position="133"/>
    </location>
</feature>
<evidence type="ECO:0000256" key="1">
    <source>
        <dbReference type="SAM" id="Coils"/>
    </source>
</evidence>
<accession>A0A409W6P2</accession>
<evidence type="ECO:0000313" key="3">
    <source>
        <dbReference type="EMBL" id="PPQ74201.1"/>
    </source>
</evidence>
<feature type="compositionally biased region" description="Acidic residues" evidence="2">
    <location>
        <begin position="460"/>
        <end position="473"/>
    </location>
</feature>
<comment type="caution">
    <text evidence="3">The sequence shown here is derived from an EMBL/GenBank/DDBJ whole genome shotgun (WGS) entry which is preliminary data.</text>
</comment>
<dbReference type="AlphaFoldDB" id="A0A409W6P2"/>
<name>A0A409W6P2_9AGAR</name>
<keyword evidence="4" id="KW-1185">Reference proteome</keyword>
<feature type="compositionally biased region" description="Basic residues" evidence="2">
    <location>
        <begin position="1"/>
        <end position="24"/>
    </location>
</feature>
<reference evidence="3 4" key="1">
    <citation type="journal article" date="2018" name="Evol. Lett.">
        <title>Horizontal gene cluster transfer increased hallucinogenic mushroom diversity.</title>
        <authorList>
            <person name="Reynolds H.T."/>
            <person name="Vijayakumar V."/>
            <person name="Gluck-Thaler E."/>
            <person name="Korotkin H.B."/>
            <person name="Matheny P.B."/>
            <person name="Slot J.C."/>
        </authorList>
    </citation>
    <scope>NUCLEOTIDE SEQUENCE [LARGE SCALE GENOMIC DNA]</scope>
    <source>
        <strain evidence="3 4">2629</strain>
    </source>
</reference>
<feature type="compositionally biased region" description="Polar residues" evidence="2">
    <location>
        <begin position="570"/>
        <end position="580"/>
    </location>
</feature>
<dbReference type="InParanoid" id="A0A409W6P2"/>
<protein>
    <submittedName>
        <fullName evidence="3">Uncharacterized protein</fullName>
    </submittedName>
</protein>
<keyword evidence="1" id="KW-0175">Coiled coil</keyword>
<gene>
    <name evidence="3" type="ORF">CVT24_012720</name>
</gene>
<organism evidence="3 4">
    <name type="scientific">Panaeolus cyanescens</name>
    <dbReference type="NCBI Taxonomy" id="181874"/>
    <lineage>
        <taxon>Eukaryota</taxon>
        <taxon>Fungi</taxon>
        <taxon>Dikarya</taxon>
        <taxon>Basidiomycota</taxon>
        <taxon>Agaricomycotina</taxon>
        <taxon>Agaricomycetes</taxon>
        <taxon>Agaricomycetidae</taxon>
        <taxon>Agaricales</taxon>
        <taxon>Agaricineae</taxon>
        <taxon>Galeropsidaceae</taxon>
        <taxon>Panaeolus</taxon>
    </lineage>
</organism>
<feature type="compositionally biased region" description="Low complexity" evidence="2">
    <location>
        <begin position="554"/>
        <end position="564"/>
    </location>
</feature>
<feature type="compositionally biased region" description="Basic and acidic residues" evidence="2">
    <location>
        <begin position="375"/>
        <end position="395"/>
    </location>
</feature>
<evidence type="ECO:0000256" key="2">
    <source>
        <dbReference type="SAM" id="MobiDB-lite"/>
    </source>
</evidence>